<gene>
    <name evidence="2" type="ORF">HAX54_021447</name>
</gene>
<evidence type="ECO:0000256" key="1">
    <source>
        <dbReference type="SAM" id="MobiDB-lite"/>
    </source>
</evidence>
<organism evidence="2 3">
    <name type="scientific">Datura stramonium</name>
    <name type="common">Jimsonweed</name>
    <name type="synonym">Common thornapple</name>
    <dbReference type="NCBI Taxonomy" id="4076"/>
    <lineage>
        <taxon>Eukaryota</taxon>
        <taxon>Viridiplantae</taxon>
        <taxon>Streptophyta</taxon>
        <taxon>Embryophyta</taxon>
        <taxon>Tracheophyta</taxon>
        <taxon>Spermatophyta</taxon>
        <taxon>Magnoliopsida</taxon>
        <taxon>eudicotyledons</taxon>
        <taxon>Gunneridae</taxon>
        <taxon>Pentapetalae</taxon>
        <taxon>asterids</taxon>
        <taxon>lamiids</taxon>
        <taxon>Solanales</taxon>
        <taxon>Solanaceae</taxon>
        <taxon>Solanoideae</taxon>
        <taxon>Datureae</taxon>
        <taxon>Datura</taxon>
    </lineage>
</organism>
<keyword evidence="3" id="KW-1185">Reference proteome</keyword>
<evidence type="ECO:0000313" key="2">
    <source>
        <dbReference type="EMBL" id="MCD7453577.1"/>
    </source>
</evidence>
<feature type="region of interest" description="Disordered" evidence="1">
    <location>
        <begin position="38"/>
        <end position="73"/>
    </location>
</feature>
<dbReference type="Proteomes" id="UP000823775">
    <property type="component" value="Unassembled WGS sequence"/>
</dbReference>
<feature type="compositionally biased region" description="Pro residues" evidence="1">
    <location>
        <begin position="56"/>
        <end position="66"/>
    </location>
</feature>
<protein>
    <submittedName>
        <fullName evidence="2">Uncharacterized protein</fullName>
    </submittedName>
</protein>
<dbReference type="EMBL" id="JACEIK010000258">
    <property type="protein sequence ID" value="MCD7453577.1"/>
    <property type="molecule type" value="Genomic_DNA"/>
</dbReference>
<sequence length="73" mass="8095">MEAMESTVRQLEKGGALSYIVYLREDMEEMRTSPARIISSRVSPVRATSVHDEPPRPSPLGGPTPPKDLEKCL</sequence>
<proteinExistence type="predicted"/>
<accession>A0ABS8S451</accession>
<comment type="caution">
    <text evidence="2">The sequence shown here is derived from an EMBL/GenBank/DDBJ whole genome shotgun (WGS) entry which is preliminary data.</text>
</comment>
<name>A0ABS8S451_DATST</name>
<evidence type="ECO:0000313" key="3">
    <source>
        <dbReference type="Proteomes" id="UP000823775"/>
    </source>
</evidence>
<reference evidence="2 3" key="1">
    <citation type="journal article" date="2021" name="BMC Genomics">
        <title>Datura genome reveals duplications of psychoactive alkaloid biosynthetic genes and high mutation rate following tissue culture.</title>
        <authorList>
            <person name="Rajewski A."/>
            <person name="Carter-House D."/>
            <person name="Stajich J."/>
            <person name="Litt A."/>
        </authorList>
    </citation>
    <scope>NUCLEOTIDE SEQUENCE [LARGE SCALE GENOMIC DNA]</scope>
    <source>
        <strain evidence="2">AR-01</strain>
    </source>
</reference>